<dbReference type="GO" id="GO:0016042">
    <property type="term" value="P:lipid catabolic process"/>
    <property type="evidence" value="ECO:0007669"/>
    <property type="project" value="InterPro"/>
</dbReference>
<protein>
    <submittedName>
        <fullName evidence="2">Alpha/beta hydrolase</fullName>
    </submittedName>
</protein>
<keyword evidence="2" id="KW-0378">Hydrolase</keyword>
<dbReference type="EMBL" id="JABERL010000005">
    <property type="protein sequence ID" value="NNH76461.1"/>
    <property type="molecule type" value="Genomic_DNA"/>
</dbReference>
<name>A0A7Y2W9J9_9GAMM</name>
<dbReference type="AlphaFoldDB" id="A0A7Y2W9J9"/>
<dbReference type="SUPFAM" id="SSF53474">
    <property type="entry name" value="alpha/beta-Hydrolases"/>
    <property type="match status" value="1"/>
</dbReference>
<dbReference type="RefSeq" id="WP_171539666.1">
    <property type="nucleotide sequence ID" value="NZ_JABERL010000005.1"/>
</dbReference>
<gene>
    <name evidence="2" type="ORF">HLH17_01925</name>
</gene>
<dbReference type="Proteomes" id="UP000569202">
    <property type="component" value="Unassembled WGS sequence"/>
</dbReference>
<evidence type="ECO:0000256" key="1">
    <source>
        <dbReference type="SAM" id="SignalP"/>
    </source>
</evidence>
<dbReference type="Pfam" id="PF03583">
    <property type="entry name" value="LIP"/>
    <property type="match status" value="1"/>
</dbReference>
<feature type="signal peptide" evidence="1">
    <location>
        <begin position="1"/>
        <end position="23"/>
    </location>
</feature>
<evidence type="ECO:0000313" key="2">
    <source>
        <dbReference type="EMBL" id="NNH76461.1"/>
    </source>
</evidence>
<reference evidence="2 3" key="1">
    <citation type="submission" date="2020-04" db="EMBL/GenBank/DDBJ databases">
        <title>Acinetobacter Taxon 24.</title>
        <authorList>
            <person name="Nemec A."/>
            <person name="Radolfova-Krizova L."/>
            <person name="Higgins P.G."/>
            <person name="Spanelova P."/>
        </authorList>
    </citation>
    <scope>NUCLEOTIDE SEQUENCE [LARGE SCALE GENOMIC DNA]</scope>
    <source>
        <strain evidence="2 3">ANC 5380</strain>
    </source>
</reference>
<organism evidence="2 3">
    <name type="scientific">Acinetobacter terrae</name>
    <dbReference type="NCBI Taxonomy" id="2731247"/>
    <lineage>
        <taxon>Bacteria</taxon>
        <taxon>Pseudomonadati</taxon>
        <taxon>Pseudomonadota</taxon>
        <taxon>Gammaproteobacteria</taxon>
        <taxon>Moraxellales</taxon>
        <taxon>Moraxellaceae</taxon>
        <taxon>Acinetobacter</taxon>
        <taxon>Acinetobacter Taxon 24</taxon>
    </lineage>
</organism>
<accession>A0A7Y2W9J9</accession>
<dbReference type="PANTHER" id="PTHR34853:SF1">
    <property type="entry name" value="LIPASE 5"/>
    <property type="match status" value="1"/>
</dbReference>
<dbReference type="Gene3D" id="3.40.50.1820">
    <property type="entry name" value="alpha/beta hydrolase"/>
    <property type="match status" value="2"/>
</dbReference>
<feature type="chain" id="PRO_5030528593" evidence="1">
    <location>
        <begin position="24"/>
        <end position="416"/>
    </location>
</feature>
<dbReference type="PIRSF" id="PIRSF029171">
    <property type="entry name" value="Esterase_LipA"/>
    <property type="match status" value="1"/>
</dbReference>
<dbReference type="InterPro" id="IPR005152">
    <property type="entry name" value="Lipase_secreted"/>
</dbReference>
<comment type="caution">
    <text evidence="2">The sequence shown here is derived from an EMBL/GenBank/DDBJ whole genome shotgun (WGS) entry which is preliminary data.</text>
</comment>
<sequence>MKLHQTAIALLTALSLTAPSLQAQKPVQPQLKWGDGGNSEFYRWNKNVPDQPGQLLKTEVIDVPSLRLSNASHAIRILYSSTSGKDSKTPVAVSGSIHIPQGQAPEGGWPVVLWAHGTVGLSDNCAPSWNGRSYRDVEYLNRWLKEGFAVVATDYEGLGVAGPHFLINVPMLGYSILDSGRAALKAKLPLANKFVIVGQSQGGAGAVAASSYSATYAPDLNIKGSIGTGVIYKDPEAKPEDNNLKLNPFEVSPSLAYGIYGFLVTQNLYPEVKTEDIFKPAAFPLIEQAKTTCLSSFTGDIQHAGLSPAAAYQPNPPAYYKQLQEKQGEDYGYYPTLKINHPVFIGTGANDKTPDARSQVKLVEDLCKAGTNAQGHLYYGLGHSETVNASLKDSIPFAKKVIADQPVHSICKPQIQ</sequence>
<proteinExistence type="predicted"/>
<dbReference type="PANTHER" id="PTHR34853">
    <property type="match status" value="1"/>
</dbReference>
<keyword evidence="1" id="KW-0732">Signal</keyword>
<evidence type="ECO:0000313" key="3">
    <source>
        <dbReference type="Proteomes" id="UP000569202"/>
    </source>
</evidence>
<dbReference type="InterPro" id="IPR029058">
    <property type="entry name" value="AB_hydrolase_fold"/>
</dbReference>
<dbReference type="GO" id="GO:0004806">
    <property type="term" value="F:triacylglycerol lipase activity"/>
    <property type="evidence" value="ECO:0007669"/>
    <property type="project" value="InterPro"/>
</dbReference>